<dbReference type="InterPro" id="IPR036225">
    <property type="entry name" value="SRP/SRP_N"/>
</dbReference>
<reference evidence="8" key="3">
    <citation type="submission" date="2018-05" db="EMBL/GenBank/DDBJ databases">
        <title>OgluRS3 (Oryza glumaepatula Reference Sequence Version 3).</title>
        <authorList>
            <person name="Zhang J."/>
            <person name="Kudrna D."/>
            <person name="Lee S."/>
            <person name="Talag J."/>
            <person name="Welchert J."/>
            <person name="Wing R.A."/>
        </authorList>
    </citation>
    <scope>NUCLEOTIDE SEQUENCE [LARGE SCALE GENOMIC DNA]</scope>
</reference>
<dbReference type="GO" id="GO:0016020">
    <property type="term" value="C:membrane"/>
    <property type="evidence" value="ECO:0007669"/>
    <property type="project" value="UniProtKB-SubCell"/>
</dbReference>
<dbReference type="SUPFAM" id="SSF47364">
    <property type="entry name" value="Domain of the SRP/SRP receptor G-proteins"/>
    <property type="match status" value="1"/>
</dbReference>
<dbReference type="EnsemblPlants" id="OGLUM01G48750.1">
    <property type="protein sequence ID" value="OGLUM01G48750.1"/>
    <property type="gene ID" value="OGLUM01G48750"/>
</dbReference>
<evidence type="ECO:0000313" key="9">
    <source>
        <dbReference type="Proteomes" id="UP000026961"/>
    </source>
</evidence>
<dbReference type="AlphaFoldDB" id="A0A0D9YK82"/>
<evidence type="ECO:0000256" key="3">
    <source>
        <dbReference type="ARBA" id="ARBA00022741"/>
    </source>
</evidence>
<dbReference type="Gramene" id="OGLUM01G48750.1">
    <property type="protein sequence ID" value="OGLUM01G48750.1"/>
    <property type="gene ID" value="OGLUM01G48750"/>
</dbReference>
<dbReference type="PROSITE" id="PS00300">
    <property type="entry name" value="SRP54"/>
    <property type="match status" value="1"/>
</dbReference>
<dbReference type="PANTHER" id="PTHR43134">
    <property type="entry name" value="SIGNAL RECOGNITION PARTICLE RECEPTOR SUBUNIT ALPHA"/>
    <property type="match status" value="1"/>
</dbReference>
<dbReference type="Gene3D" id="1.20.120.140">
    <property type="entry name" value="Signal recognition particle SRP54, nucleotide-binding domain"/>
    <property type="match status" value="2"/>
</dbReference>
<accession>A0A0D9YK82</accession>
<feature type="domain" description="SRP54-type proteins GTP-binding" evidence="7">
    <location>
        <begin position="350"/>
        <end position="363"/>
    </location>
</feature>
<dbReference type="HOGENOM" id="CLU_009301_3_4_1"/>
<evidence type="ECO:0000256" key="4">
    <source>
        <dbReference type="ARBA" id="ARBA00023134"/>
    </source>
</evidence>
<organism evidence="8">
    <name type="scientific">Oryza glumipatula</name>
    <dbReference type="NCBI Taxonomy" id="40148"/>
    <lineage>
        <taxon>Eukaryota</taxon>
        <taxon>Viridiplantae</taxon>
        <taxon>Streptophyta</taxon>
        <taxon>Embryophyta</taxon>
        <taxon>Tracheophyta</taxon>
        <taxon>Spermatophyta</taxon>
        <taxon>Magnoliopsida</taxon>
        <taxon>Liliopsida</taxon>
        <taxon>Poales</taxon>
        <taxon>Poaceae</taxon>
        <taxon>BOP clade</taxon>
        <taxon>Oryzoideae</taxon>
        <taxon>Oryzeae</taxon>
        <taxon>Oryzinae</taxon>
        <taxon>Oryza</taxon>
    </lineage>
</organism>
<proteinExistence type="inferred from homology"/>
<dbReference type="InterPro" id="IPR042101">
    <property type="entry name" value="SRP54_N_sf"/>
</dbReference>
<comment type="subcellular location">
    <subcellularLocation>
        <location evidence="1">Membrane</location>
        <topology evidence="1">Peripheral membrane protein</topology>
    </subcellularLocation>
</comment>
<dbReference type="InterPro" id="IPR027417">
    <property type="entry name" value="P-loop_NTPase"/>
</dbReference>
<evidence type="ECO:0000256" key="5">
    <source>
        <dbReference type="ARBA" id="ARBA00023136"/>
    </source>
</evidence>
<dbReference type="SMART" id="SM00962">
    <property type="entry name" value="SRP54"/>
    <property type="match status" value="1"/>
</dbReference>
<keyword evidence="3" id="KW-0547">Nucleotide-binding</keyword>
<dbReference type="Gene3D" id="3.40.50.300">
    <property type="entry name" value="P-loop containing nucleotide triphosphate hydrolases"/>
    <property type="match status" value="2"/>
</dbReference>
<comment type="similarity">
    <text evidence="2">Belongs to the GTP-binding SRP family.</text>
</comment>
<reference evidence="8" key="1">
    <citation type="submission" date="2013-08" db="EMBL/GenBank/DDBJ databases">
        <title>Oryza genome evolution.</title>
        <authorList>
            <person name="Wing R.A."/>
            <person name="Panaud O."/>
            <person name="Oliveira A.C."/>
        </authorList>
    </citation>
    <scope>NUCLEOTIDE SEQUENCE</scope>
</reference>
<dbReference type="GO" id="GO:0005737">
    <property type="term" value="C:cytoplasm"/>
    <property type="evidence" value="ECO:0007669"/>
    <property type="project" value="UniProtKB-ARBA"/>
</dbReference>
<dbReference type="GO" id="GO:0003924">
    <property type="term" value="F:GTPase activity"/>
    <property type="evidence" value="ECO:0007669"/>
    <property type="project" value="TreeGrafter"/>
</dbReference>
<evidence type="ECO:0000313" key="8">
    <source>
        <dbReference type="EnsemblPlants" id="OGLUM01G48750.1"/>
    </source>
</evidence>
<dbReference type="GO" id="GO:0006614">
    <property type="term" value="P:SRP-dependent cotranslational protein targeting to membrane"/>
    <property type="evidence" value="ECO:0007669"/>
    <property type="project" value="InterPro"/>
</dbReference>
<evidence type="ECO:0000259" key="7">
    <source>
        <dbReference type="PROSITE" id="PS00300"/>
    </source>
</evidence>
<keyword evidence="9" id="KW-1185">Reference proteome</keyword>
<dbReference type="InterPro" id="IPR000897">
    <property type="entry name" value="SRP54_GTPase_dom"/>
</dbReference>
<reference evidence="8" key="2">
    <citation type="submission" date="2015-04" db="UniProtKB">
        <authorList>
            <consortium name="EnsemblPlants"/>
        </authorList>
    </citation>
    <scope>IDENTIFICATION</scope>
</reference>
<dbReference type="GO" id="GO:0005047">
    <property type="term" value="F:signal recognition particle binding"/>
    <property type="evidence" value="ECO:0007669"/>
    <property type="project" value="TreeGrafter"/>
</dbReference>
<evidence type="ECO:0000256" key="1">
    <source>
        <dbReference type="ARBA" id="ARBA00004170"/>
    </source>
</evidence>
<keyword evidence="6" id="KW-0675">Receptor</keyword>
<dbReference type="PANTHER" id="PTHR43134:SF7">
    <property type="entry name" value="CELL DIVISION PROTEIN FTSY HOMOLOG, CHLOROPLASTIC"/>
    <property type="match status" value="1"/>
</dbReference>
<dbReference type="STRING" id="40148.A0A0D9YK82"/>
<keyword evidence="5" id="KW-0472">Membrane</keyword>
<dbReference type="SUPFAM" id="SSF52540">
    <property type="entry name" value="P-loop containing nucleoside triphosphate hydrolases"/>
    <property type="match status" value="1"/>
</dbReference>
<name>A0A0D9YK82_9ORYZ</name>
<evidence type="ECO:0000256" key="2">
    <source>
        <dbReference type="ARBA" id="ARBA00008531"/>
    </source>
</evidence>
<keyword evidence="4" id="KW-0342">GTP-binding</keyword>
<evidence type="ECO:0000256" key="6">
    <source>
        <dbReference type="ARBA" id="ARBA00023170"/>
    </source>
</evidence>
<dbReference type="Proteomes" id="UP000026961">
    <property type="component" value="Chromosome 1"/>
</dbReference>
<dbReference type="GO" id="GO:0005525">
    <property type="term" value="F:GTP binding"/>
    <property type="evidence" value="ECO:0007669"/>
    <property type="project" value="UniProtKB-KW"/>
</dbReference>
<dbReference type="Pfam" id="PF00448">
    <property type="entry name" value="SRP54"/>
    <property type="match status" value="2"/>
</dbReference>
<dbReference type="eggNOG" id="KOG0780">
    <property type="taxonomic scope" value="Eukaryota"/>
</dbReference>
<sequence length="377" mass="40626">MAAHSHVIPFLSPAATSAHCSPYGHRRRGRAGLLRCAAAAGQAGFFTRLGRLIQEKAKSDVEKLFSGFSKTRESLSVVDELLTYWNLADTDRILDELEEARPLLHCSACCSLLLHCSALLLSSFFLNVSCLVSCTQALLVSDFGPKISFRIVDTLREEIRDGKLKSGAEIKEALKRCILELLTSKGGNPELQLGFRKPAVIMIVGVNGGGKTTSLGKLAYRFKNEGVKVLMAAGDTFRAAARDQLEVWAERTGSEIVIDNDKKAKPASGLHTNYGLMEELVSCKKVIAKALPGAPNEILLVLDGTTGLNMLQQAREFNDVVGVTGFVLTKLDGTARGGCVVSVVDELGIPVKFIGVGEGMEDLQPFDAEAFVEAIFP</sequence>
<protein>
    <recommendedName>
        <fullName evidence="7">SRP54-type proteins GTP-binding domain-containing protein</fullName>
    </recommendedName>
</protein>